<keyword evidence="1" id="KW-0540">Nuclease</keyword>
<dbReference type="EMBL" id="QQBC01000005">
    <property type="protein sequence ID" value="RDI65760.1"/>
    <property type="molecule type" value="Genomic_DNA"/>
</dbReference>
<evidence type="ECO:0000313" key="2">
    <source>
        <dbReference type="Proteomes" id="UP000254869"/>
    </source>
</evidence>
<sequence length="121" mass="13240">MITQLHTCTGCRKARPANEFHRNASKRDGIERRCRDCAADRKLQGRYGITRDGYRRLFADQGGVCAICAEPAEDVPLVVDHQHGSGQVRGLLCHGCNTGIGLLKDNPATLLRAAAYLGIHN</sequence>
<dbReference type="AlphaFoldDB" id="A0A370I580"/>
<dbReference type="Gene3D" id="3.40.1800.10">
    <property type="entry name" value="His-Me finger endonucleases"/>
    <property type="match status" value="1"/>
</dbReference>
<comment type="caution">
    <text evidence="1">The sequence shown here is derived from an EMBL/GenBank/DDBJ whole genome shotgun (WGS) entry which is preliminary data.</text>
</comment>
<dbReference type="Pfam" id="PF02945">
    <property type="entry name" value="Endonuclease_7"/>
    <property type="match status" value="1"/>
</dbReference>
<dbReference type="InterPro" id="IPR044925">
    <property type="entry name" value="His-Me_finger_sf"/>
</dbReference>
<gene>
    <name evidence="1" type="ORF">DFR76_10575</name>
</gene>
<accession>A0A370I580</accession>
<dbReference type="Proteomes" id="UP000254869">
    <property type="component" value="Unassembled WGS sequence"/>
</dbReference>
<reference evidence="1 2" key="1">
    <citation type="submission" date="2018-07" db="EMBL/GenBank/DDBJ databases">
        <title>Genomic Encyclopedia of Type Strains, Phase IV (KMG-IV): sequencing the most valuable type-strain genomes for metagenomic binning, comparative biology and taxonomic classification.</title>
        <authorList>
            <person name="Goeker M."/>
        </authorList>
    </citation>
    <scope>NUCLEOTIDE SEQUENCE [LARGE SCALE GENOMIC DNA]</scope>
    <source>
        <strain evidence="1 2">DSM 44290</strain>
    </source>
</reference>
<protein>
    <submittedName>
        <fullName evidence="1">Recombination endonuclease VII</fullName>
    </submittedName>
</protein>
<proteinExistence type="predicted"/>
<keyword evidence="2" id="KW-1185">Reference proteome</keyword>
<dbReference type="InterPro" id="IPR004211">
    <property type="entry name" value="Endonuclease_7"/>
</dbReference>
<dbReference type="GO" id="GO:0004519">
    <property type="term" value="F:endonuclease activity"/>
    <property type="evidence" value="ECO:0007669"/>
    <property type="project" value="UniProtKB-KW"/>
</dbReference>
<name>A0A370I580_9NOCA</name>
<dbReference type="SUPFAM" id="SSF54060">
    <property type="entry name" value="His-Me finger endonucleases"/>
    <property type="match status" value="1"/>
</dbReference>
<organism evidence="1 2">
    <name type="scientific">Nocardia pseudobrasiliensis</name>
    <dbReference type="NCBI Taxonomy" id="45979"/>
    <lineage>
        <taxon>Bacteria</taxon>
        <taxon>Bacillati</taxon>
        <taxon>Actinomycetota</taxon>
        <taxon>Actinomycetes</taxon>
        <taxon>Mycobacteriales</taxon>
        <taxon>Nocardiaceae</taxon>
        <taxon>Nocardia</taxon>
    </lineage>
</organism>
<keyword evidence="1" id="KW-0378">Hydrolase</keyword>
<dbReference type="STRING" id="1210086.GCA_001613105_04124"/>
<evidence type="ECO:0000313" key="1">
    <source>
        <dbReference type="EMBL" id="RDI65760.1"/>
    </source>
</evidence>
<dbReference type="InterPro" id="IPR038563">
    <property type="entry name" value="Endonuclease_7_sf"/>
</dbReference>
<dbReference type="RefSeq" id="WP_082876039.1">
    <property type="nucleotide sequence ID" value="NZ_QQBC01000005.1"/>
</dbReference>
<keyword evidence="1" id="KW-0255">Endonuclease</keyword>